<keyword evidence="2" id="KW-0812">Transmembrane</keyword>
<proteinExistence type="predicted"/>
<keyword evidence="4" id="KW-0472">Membrane</keyword>
<keyword evidence="6" id="KW-1185">Reference proteome</keyword>
<evidence type="ECO:0000313" key="6">
    <source>
        <dbReference type="Proteomes" id="UP001217089"/>
    </source>
</evidence>
<dbReference type="Proteomes" id="UP001217089">
    <property type="component" value="Unassembled WGS sequence"/>
</dbReference>
<comment type="subcellular location">
    <subcellularLocation>
        <location evidence="1">Membrane</location>
        <topology evidence="1">Multi-pass membrane protein</topology>
    </subcellularLocation>
</comment>
<reference evidence="5 6" key="1">
    <citation type="submission" date="2022-12" db="EMBL/GenBank/DDBJ databases">
        <title>Chromosome-level genome of Tegillarca granosa.</title>
        <authorList>
            <person name="Kim J."/>
        </authorList>
    </citation>
    <scope>NUCLEOTIDE SEQUENCE [LARGE SCALE GENOMIC DNA]</scope>
    <source>
        <strain evidence="5">Teg-2019</strain>
        <tissue evidence="5">Adductor muscle</tissue>
    </source>
</reference>
<protein>
    <recommendedName>
        <fullName evidence="7">Major facilitator superfamily (MFS) profile domain-containing protein</fullName>
    </recommendedName>
</protein>
<keyword evidence="3" id="KW-1133">Transmembrane helix</keyword>
<gene>
    <name evidence="5" type="ORF">KUTeg_003567</name>
</gene>
<dbReference type="InterPro" id="IPR000109">
    <property type="entry name" value="POT_fam"/>
</dbReference>
<name>A0ABQ9FQP2_TEGGR</name>
<evidence type="ECO:0000256" key="4">
    <source>
        <dbReference type="ARBA" id="ARBA00023136"/>
    </source>
</evidence>
<dbReference type="InterPro" id="IPR036259">
    <property type="entry name" value="MFS_trans_sf"/>
</dbReference>
<dbReference type="Pfam" id="PF00854">
    <property type="entry name" value="PTR2"/>
    <property type="match status" value="1"/>
</dbReference>
<evidence type="ECO:0000256" key="1">
    <source>
        <dbReference type="ARBA" id="ARBA00004141"/>
    </source>
</evidence>
<comment type="caution">
    <text evidence="5">The sequence shown here is derived from an EMBL/GenBank/DDBJ whole genome shotgun (WGS) entry which is preliminary data.</text>
</comment>
<sequence length="109" mass="11690">MVAPVIGGYVSDSLTGKVNAVLGLFLLPASAADYSTWFGREGETSFDLSVATRKLYYFLGLGFIVVGCAGVKANIGPLGAQQVEHLGSEAVQTFFNWFVQYFEVIEASL</sequence>
<organism evidence="5 6">
    <name type="scientific">Tegillarca granosa</name>
    <name type="common">Malaysian cockle</name>
    <name type="synonym">Anadara granosa</name>
    <dbReference type="NCBI Taxonomy" id="220873"/>
    <lineage>
        <taxon>Eukaryota</taxon>
        <taxon>Metazoa</taxon>
        <taxon>Spiralia</taxon>
        <taxon>Lophotrochozoa</taxon>
        <taxon>Mollusca</taxon>
        <taxon>Bivalvia</taxon>
        <taxon>Autobranchia</taxon>
        <taxon>Pteriomorphia</taxon>
        <taxon>Arcoida</taxon>
        <taxon>Arcoidea</taxon>
        <taxon>Arcidae</taxon>
        <taxon>Tegillarca</taxon>
    </lineage>
</organism>
<evidence type="ECO:0000256" key="2">
    <source>
        <dbReference type="ARBA" id="ARBA00022692"/>
    </source>
</evidence>
<evidence type="ECO:0000313" key="5">
    <source>
        <dbReference type="EMBL" id="KAJ8318476.1"/>
    </source>
</evidence>
<dbReference type="Gene3D" id="1.20.1250.20">
    <property type="entry name" value="MFS general substrate transporter like domains"/>
    <property type="match status" value="1"/>
</dbReference>
<dbReference type="EMBL" id="JARBDR010000214">
    <property type="protein sequence ID" value="KAJ8318476.1"/>
    <property type="molecule type" value="Genomic_DNA"/>
</dbReference>
<accession>A0ABQ9FQP2</accession>
<evidence type="ECO:0000256" key="3">
    <source>
        <dbReference type="ARBA" id="ARBA00022989"/>
    </source>
</evidence>
<evidence type="ECO:0008006" key="7">
    <source>
        <dbReference type="Google" id="ProtNLM"/>
    </source>
</evidence>